<sequence length="168" mass="17162">MTREPAAVSFGCAQISMAFYNKLGGILRQSISTSGNALNAQSSAPSMLNAIRCMSTKLFVGGLSYGTDDQSLKDAFTSFGDVVDAKVIIDRDSGRSKGFGFVNFTDGESAKEAMAAMDGQDLNGRNISVSIAQERAPRSGGFGSGGGGYGGGGYGGGYGGSRGNDAYS</sequence>
<accession>A0AAE1RQN7</accession>
<dbReference type="InterPro" id="IPR012677">
    <property type="entry name" value="Nucleotide-bd_a/b_plait_sf"/>
</dbReference>
<evidence type="ECO:0000256" key="2">
    <source>
        <dbReference type="ARBA" id="ARBA00004613"/>
    </source>
</evidence>
<evidence type="ECO:0000313" key="13">
    <source>
        <dbReference type="Proteomes" id="UP001291623"/>
    </source>
</evidence>
<evidence type="ECO:0000256" key="1">
    <source>
        <dbReference type="ARBA" id="ARBA00004173"/>
    </source>
</evidence>
<dbReference type="GO" id="GO:0003690">
    <property type="term" value="F:double-stranded DNA binding"/>
    <property type="evidence" value="ECO:0007669"/>
    <property type="project" value="UniProtKB-ARBA"/>
</dbReference>
<feature type="region of interest" description="Disordered" evidence="10">
    <location>
        <begin position="136"/>
        <end position="168"/>
    </location>
</feature>
<dbReference type="GO" id="GO:0009409">
    <property type="term" value="P:response to cold"/>
    <property type="evidence" value="ECO:0007669"/>
    <property type="project" value="UniProtKB-ARBA"/>
</dbReference>
<evidence type="ECO:0000256" key="10">
    <source>
        <dbReference type="SAM" id="MobiDB-lite"/>
    </source>
</evidence>
<keyword evidence="6" id="KW-0809">Transit peptide</keyword>
<dbReference type="GO" id="GO:0050688">
    <property type="term" value="P:regulation of defense response to virus"/>
    <property type="evidence" value="ECO:0007669"/>
    <property type="project" value="UniProtKB-ARBA"/>
</dbReference>
<organism evidence="12 13">
    <name type="scientific">Anisodus tanguticus</name>
    <dbReference type="NCBI Taxonomy" id="243964"/>
    <lineage>
        <taxon>Eukaryota</taxon>
        <taxon>Viridiplantae</taxon>
        <taxon>Streptophyta</taxon>
        <taxon>Embryophyta</taxon>
        <taxon>Tracheophyta</taxon>
        <taxon>Spermatophyta</taxon>
        <taxon>Magnoliopsida</taxon>
        <taxon>eudicotyledons</taxon>
        <taxon>Gunneridae</taxon>
        <taxon>Pentapetalae</taxon>
        <taxon>asterids</taxon>
        <taxon>lamiids</taxon>
        <taxon>Solanales</taxon>
        <taxon>Solanaceae</taxon>
        <taxon>Solanoideae</taxon>
        <taxon>Hyoscyameae</taxon>
        <taxon>Anisodus</taxon>
    </lineage>
</organism>
<keyword evidence="13" id="KW-1185">Reference proteome</keyword>
<dbReference type="InterPro" id="IPR000504">
    <property type="entry name" value="RRM_dom"/>
</dbReference>
<dbReference type="GO" id="GO:0000959">
    <property type="term" value="P:mitochondrial RNA metabolic process"/>
    <property type="evidence" value="ECO:0007669"/>
    <property type="project" value="UniProtKB-ARBA"/>
</dbReference>
<dbReference type="GO" id="GO:0005739">
    <property type="term" value="C:mitochondrion"/>
    <property type="evidence" value="ECO:0007669"/>
    <property type="project" value="UniProtKB-SubCell"/>
</dbReference>
<dbReference type="AlphaFoldDB" id="A0AAE1RQN7"/>
<dbReference type="Gene3D" id="3.30.70.330">
    <property type="match status" value="1"/>
</dbReference>
<keyword evidence="3" id="KW-0964">Secreted</keyword>
<protein>
    <recommendedName>
        <fullName evidence="11">RRM domain-containing protein</fullName>
    </recommendedName>
</protein>
<keyword evidence="4" id="KW-0597">Phosphoprotein</keyword>
<evidence type="ECO:0000256" key="3">
    <source>
        <dbReference type="ARBA" id="ARBA00022525"/>
    </source>
</evidence>
<dbReference type="InterPro" id="IPR052462">
    <property type="entry name" value="SLIRP/GR-RBP-like"/>
</dbReference>
<dbReference type="Proteomes" id="UP001291623">
    <property type="component" value="Unassembled WGS sequence"/>
</dbReference>
<dbReference type="GO" id="GO:0035197">
    <property type="term" value="F:siRNA binding"/>
    <property type="evidence" value="ECO:0007669"/>
    <property type="project" value="UniProtKB-ARBA"/>
</dbReference>
<dbReference type="GO" id="GO:0003697">
    <property type="term" value="F:single-stranded DNA binding"/>
    <property type="evidence" value="ECO:0007669"/>
    <property type="project" value="UniProtKB-ARBA"/>
</dbReference>
<evidence type="ECO:0000256" key="9">
    <source>
        <dbReference type="PROSITE-ProRule" id="PRU00176"/>
    </source>
</evidence>
<dbReference type="GO" id="GO:0006858">
    <property type="term" value="P:extracellular transport"/>
    <property type="evidence" value="ECO:0007669"/>
    <property type="project" value="UniProtKB-ARBA"/>
</dbReference>
<dbReference type="InterPro" id="IPR048289">
    <property type="entry name" value="RRM2_NsCP33-like"/>
</dbReference>
<dbReference type="SMART" id="SM00360">
    <property type="entry name" value="RRM"/>
    <property type="match status" value="1"/>
</dbReference>
<comment type="similarity">
    <text evidence="8">Belongs to the GR-RBP family.</text>
</comment>
<keyword evidence="5 9" id="KW-0694">RNA-binding</keyword>
<evidence type="ECO:0000256" key="7">
    <source>
        <dbReference type="ARBA" id="ARBA00023128"/>
    </source>
</evidence>
<dbReference type="GO" id="GO:0009651">
    <property type="term" value="P:response to salt stress"/>
    <property type="evidence" value="ECO:0007669"/>
    <property type="project" value="UniProtKB-ARBA"/>
</dbReference>
<dbReference type="InterPro" id="IPR035979">
    <property type="entry name" value="RBD_domain_sf"/>
</dbReference>
<dbReference type="FunFam" id="3.30.70.330:FF:000612">
    <property type="entry name" value="Glycine-rich RNA-binding protein 2"/>
    <property type="match status" value="1"/>
</dbReference>
<dbReference type="GO" id="GO:1990428">
    <property type="term" value="P:miRNA transport"/>
    <property type="evidence" value="ECO:0007669"/>
    <property type="project" value="UniProtKB-ARBA"/>
</dbReference>
<evidence type="ECO:0000256" key="8">
    <source>
        <dbReference type="ARBA" id="ARBA00049664"/>
    </source>
</evidence>
<keyword evidence="7" id="KW-0496">Mitochondrion</keyword>
<dbReference type="GO" id="GO:0009414">
    <property type="term" value="P:response to water deprivation"/>
    <property type="evidence" value="ECO:0007669"/>
    <property type="project" value="UniProtKB-ARBA"/>
</dbReference>
<dbReference type="CDD" id="cd21608">
    <property type="entry name" value="RRM2_NsCP33_like"/>
    <property type="match status" value="1"/>
</dbReference>
<gene>
    <name evidence="12" type="ORF">RND71_022429</name>
</gene>
<comment type="caution">
    <text evidence="12">The sequence shown here is derived from an EMBL/GenBank/DDBJ whole genome shotgun (WGS) entry which is preliminary data.</text>
</comment>
<name>A0AAE1RQN7_9SOLA</name>
<feature type="domain" description="RRM" evidence="11">
    <location>
        <begin position="56"/>
        <end position="134"/>
    </location>
</feature>
<dbReference type="Pfam" id="PF00076">
    <property type="entry name" value="RRM_1"/>
    <property type="match status" value="1"/>
</dbReference>
<evidence type="ECO:0000259" key="11">
    <source>
        <dbReference type="PROSITE" id="PS50102"/>
    </source>
</evidence>
<feature type="compositionally biased region" description="Gly residues" evidence="10">
    <location>
        <begin position="140"/>
        <end position="162"/>
    </location>
</feature>
<dbReference type="EMBL" id="JAVYJV010000012">
    <property type="protein sequence ID" value="KAK4356819.1"/>
    <property type="molecule type" value="Genomic_DNA"/>
</dbReference>
<dbReference type="PROSITE" id="PS50102">
    <property type="entry name" value="RRM"/>
    <property type="match status" value="1"/>
</dbReference>
<proteinExistence type="inferred from homology"/>
<dbReference type="GO" id="GO:0035198">
    <property type="term" value="F:miRNA binding"/>
    <property type="evidence" value="ECO:0007669"/>
    <property type="project" value="UniProtKB-ARBA"/>
</dbReference>
<dbReference type="PANTHER" id="PTHR48027">
    <property type="entry name" value="HETEROGENEOUS NUCLEAR RIBONUCLEOPROTEIN 87F-RELATED"/>
    <property type="match status" value="1"/>
</dbReference>
<evidence type="ECO:0000256" key="6">
    <source>
        <dbReference type="ARBA" id="ARBA00022946"/>
    </source>
</evidence>
<dbReference type="GO" id="GO:0005615">
    <property type="term" value="C:extracellular space"/>
    <property type="evidence" value="ECO:0007669"/>
    <property type="project" value="UniProtKB-ARBA"/>
</dbReference>
<evidence type="ECO:0000256" key="4">
    <source>
        <dbReference type="ARBA" id="ARBA00022553"/>
    </source>
</evidence>
<comment type="subcellular location">
    <subcellularLocation>
        <location evidence="1">Mitochondrion</location>
    </subcellularLocation>
    <subcellularLocation>
        <location evidence="2">Secreted</location>
    </subcellularLocation>
</comment>
<reference evidence="12" key="1">
    <citation type="submission" date="2023-12" db="EMBL/GenBank/DDBJ databases">
        <title>Genome assembly of Anisodus tanguticus.</title>
        <authorList>
            <person name="Wang Y.-J."/>
        </authorList>
    </citation>
    <scope>NUCLEOTIDE SEQUENCE</scope>
    <source>
        <strain evidence="12">KB-2021</strain>
        <tissue evidence="12">Leaf</tissue>
    </source>
</reference>
<evidence type="ECO:0000256" key="5">
    <source>
        <dbReference type="ARBA" id="ARBA00022884"/>
    </source>
</evidence>
<evidence type="ECO:0000313" key="12">
    <source>
        <dbReference type="EMBL" id="KAK4356819.1"/>
    </source>
</evidence>
<dbReference type="GO" id="GO:0003727">
    <property type="term" value="F:single-stranded RNA binding"/>
    <property type="evidence" value="ECO:0007669"/>
    <property type="project" value="UniProtKB-ARBA"/>
</dbReference>
<dbReference type="SUPFAM" id="SSF54928">
    <property type="entry name" value="RNA-binding domain, RBD"/>
    <property type="match status" value="1"/>
</dbReference>